<evidence type="ECO:0000313" key="2">
    <source>
        <dbReference type="EMBL" id="WOL00256.1"/>
    </source>
</evidence>
<evidence type="ECO:0000256" key="1">
    <source>
        <dbReference type="SAM" id="MobiDB-lite"/>
    </source>
</evidence>
<feature type="region of interest" description="Disordered" evidence="1">
    <location>
        <begin position="54"/>
        <end position="84"/>
    </location>
</feature>
<dbReference type="Pfam" id="PF04979">
    <property type="entry name" value="IPP-2"/>
    <property type="match status" value="1"/>
</dbReference>
<dbReference type="AlphaFoldDB" id="A0AAQ3Q8D7"/>
<reference evidence="2 3" key="1">
    <citation type="submission" date="2023-10" db="EMBL/GenBank/DDBJ databases">
        <title>Chromosome-scale genome assembly provides insights into flower coloration mechanisms of Canna indica.</title>
        <authorList>
            <person name="Li C."/>
        </authorList>
    </citation>
    <scope>NUCLEOTIDE SEQUENCE [LARGE SCALE GENOMIC DNA]</scope>
    <source>
        <tissue evidence="2">Flower</tissue>
    </source>
</reference>
<dbReference type="GO" id="GO:0009966">
    <property type="term" value="P:regulation of signal transduction"/>
    <property type="evidence" value="ECO:0007669"/>
    <property type="project" value="InterPro"/>
</dbReference>
<feature type="region of interest" description="Disordered" evidence="1">
    <location>
        <begin position="118"/>
        <end position="144"/>
    </location>
</feature>
<dbReference type="PANTHER" id="PTHR12398:SF20">
    <property type="entry name" value="PROTEIN PHOSPHATASE 1 REGULATORY INHIBITOR SUBUNIT 2"/>
    <property type="match status" value="1"/>
</dbReference>
<accession>A0AAQ3Q8D7</accession>
<dbReference type="GO" id="GO:0004864">
    <property type="term" value="F:protein phosphatase inhibitor activity"/>
    <property type="evidence" value="ECO:0007669"/>
    <property type="project" value="UniProtKB-KW"/>
</dbReference>
<feature type="compositionally biased region" description="Acidic residues" evidence="1">
    <location>
        <begin position="71"/>
        <end position="84"/>
    </location>
</feature>
<protein>
    <submittedName>
        <fullName evidence="2">Protein phosphatase inhibitor 2</fullName>
    </submittedName>
</protein>
<keyword evidence="2" id="KW-0650">Protein phosphatase inhibitor</keyword>
<name>A0AAQ3Q8D7_9LILI</name>
<keyword evidence="3" id="KW-1185">Reference proteome</keyword>
<gene>
    <name evidence="2" type="ORF">Cni_G08969</name>
</gene>
<sequence length="144" mass="16390">MLSLWSYPLISCVQVSVNILRFYCRRIAAYFPIGSPSPIPAFDQCLDDIEPSDDVFSSSRRYSEDGVWTSSEDEGSDTEQDEDEARLIFEEHRKAHYNEFRTVKELIRSGSLTDIGAIQDNNDQTNTEETHNLPGAIDIHEGKK</sequence>
<dbReference type="Proteomes" id="UP001327560">
    <property type="component" value="Chromosome 3"/>
</dbReference>
<proteinExistence type="predicted"/>
<evidence type="ECO:0000313" key="3">
    <source>
        <dbReference type="Proteomes" id="UP001327560"/>
    </source>
</evidence>
<dbReference type="PANTHER" id="PTHR12398">
    <property type="entry name" value="PROTEIN PHOSPHATASE INHIBITOR"/>
    <property type="match status" value="1"/>
</dbReference>
<dbReference type="EMBL" id="CP136892">
    <property type="protein sequence ID" value="WOL00256.1"/>
    <property type="molecule type" value="Genomic_DNA"/>
</dbReference>
<organism evidence="2 3">
    <name type="scientific">Canna indica</name>
    <name type="common">Indian-shot</name>
    <dbReference type="NCBI Taxonomy" id="4628"/>
    <lineage>
        <taxon>Eukaryota</taxon>
        <taxon>Viridiplantae</taxon>
        <taxon>Streptophyta</taxon>
        <taxon>Embryophyta</taxon>
        <taxon>Tracheophyta</taxon>
        <taxon>Spermatophyta</taxon>
        <taxon>Magnoliopsida</taxon>
        <taxon>Liliopsida</taxon>
        <taxon>Zingiberales</taxon>
        <taxon>Cannaceae</taxon>
        <taxon>Canna</taxon>
    </lineage>
</organism>
<dbReference type="InterPro" id="IPR007062">
    <property type="entry name" value="PPI-2"/>
</dbReference>